<gene>
    <name evidence="4" type="ORF">PSM36_0403</name>
</gene>
<dbReference type="InterPro" id="IPR017853">
    <property type="entry name" value="GH"/>
</dbReference>
<keyword evidence="5" id="KW-1185">Reference proteome</keyword>
<dbReference type="Gene3D" id="3.20.20.80">
    <property type="entry name" value="Glycosidases"/>
    <property type="match status" value="1"/>
</dbReference>
<evidence type="ECO:0000256" key="1">
    <source>
        <dbReference type="ARBA" id="ARBA00022729"/>
    </source>
</evidence>
<dbReference type="Proteomes" id="UP000187464">
    <property type="component" value="Chromosome I"/>
</dbReference>
<dbReference type="STRING" id="1642647.PSM36_0403"/>
<name>A0A1R3SSB5_9BACT</name>
<feature type="chain" id="PRO_5012458523" description="Glycosyl hydrolase-like 10 domain-containing protein" evidence="2">
    <location>
        <begin position="24"/>
        <end position="373"/>
    </location>
</feature>
<evidence type="ECO:0000259" key="3">
    <source>
        <dbReference type="Pfam" id="PF02638"/>
    </source>
</evidence>
<keyword evidence="1 2" id="KW-0732">Signal</keyword>
<reference evidence="4 5" key="1">
    <citation type="submission" date="2016-08" db="EMBL/GenBank/DDBJ databases">
        <authorList>
            <person name="Seilhamer J.J."/>
        </authorList>
    </citation>
    <scope>NUCLEOTIDE SEQUENCE [LARGE SCALE GENOMIC DNA]</scope>
    <source>
        <strain evidence="4">M3/6</strain>
    </source>
</reference>
<feature type="domain" description="Glycosyl hydrolase-like 10" evidence="3">
    <location>
        <begin position="62"/>
        <end position="331"/>
    </location>
</feature>
<evidence type="ECO:0000313" key="5">
    <source>
        <dbReference type="Proteomes" id="UP000187464"/>
    </source>
</evidence>
<dbReference type="SUPFAM" id="SSF51445">
    <property type="entry name" value="(Trans)glycosidases"/>
    <property type="match status" value="1"/>
</dbReference>
<dbReference type="InterPro" id="IPR052177">
    <property type="entry name" value="Divisome_Glycosyl_Hydrolase"/>
</dbReference>
<dbReference type="RefSeq" id="WP_076928561.1">
    <property type="nucleotide sequence ID" value="NZ_LT605205.1"/>
</dbReference>
<dbReference type="PANTHER" id="PTHR43405">
    <property type="entry name" value="GLYCOSYL HYDROLASE DIGH"/>
    <property type="match status" value="1"/>
</dbReference>
<proteinExistence type="predicted"/>
<protein>
    <recommendedName>
        <fullName evidence="3">Glycosyl hydrolase-like 10 domain-containing protein</fullName>
    </recommendedName>
</protein>
<evidence type="ECO:0000256" key="2">
    <source>
        <dbReference type="SAM" id="SignalP"/>
    </source>
</evidence>
<dbReference type="KEGG" id="psac:PSM36_0403"/>
<feature type="signal peptide" evidence="2">
    <location>
        <begin position="1"/>
        <end position="23"/>
    </location>
</feature>
<dbReference type="Pfam" id="PF02638">
    <property type="entry name" value="GHL10"/>
    <property type="match status" value="1"/>
</dbReference>
<organism evidence="4 5">
    <name type="scientific">Proteiniphilum saccharofermentans</name>
    <dbReference type="NCBI Taxonomy" id="1642647"/>
    <lineage>
        <taxon>Bacteria</taxon>
        <taxon>Pseudomonadati</taxon>
        <taxon>Bacteroidota</taxon>
        <taxon>Bacteroidia</taxon>
        <taxon>Bacteroidales</taxon>
        <taxon>Dysgonomonadaceae</taxon>
        <taxon>Proteiniphilum</taxon>
    </lineage>
</organism>
<sequence length="373" mass="42562">MKKFITRYSIVLLLCLSFSLVYSGCNREKTEPAGFPQGVWMWGNALSDEDVQTVVNKLVENNIHQVYFLVKGTAGKKTSAEKLTEFITQAHAEKIKVHLWYIISDDDVYMAANPQAGIYHCPNPSVNTRPYPMNNNKVNLLYPPYKEYVLDNIRYFLTNFNCDGIHLDCIRYSHFVYSFDPYSLQKAASLGCDTIRLLGFFDTEPNYTNYVTNNGFVNLYVDGDPDVVKWVEMRKDVVYDYIEAIRETIEQIKPDLELNAAFMPEGATDPAYSDVFYAQNYKLHSTILDMISPMAYFKSFGKSTDWLQTITEGAKGLVDPQCKIYSGVQAFDGVTAEQLKEQIQYSFDGGAEGIIVFRYGTITDDSWKAIKEE</sequence>
<accession>A0A1R3SSB5</accession>
<dbReference type="PANTHER" id="PTHR43405:SF1">
    <property type="entry name" value="GLYCOSYL HYDROLASE DIGH"/>
    <property type="match status" value="1"/>
</dbReference>
<evidence type="ECO:0000313" key="4">
    <source>
        <dbReference type="EMBL" id="SCD19236.1"/>
    </source>
</evidence>
<dbReference type="EMBL" id="LT605205">
    <property type="protein sequence ID" value="SCD19236.1"/>
    <property type="molecule type" value="Genomic_DNA"/>
</dbReference>
<dbReference type="InterPro" id="IPR003790">
    <property type="entry name" value="GHL10"/>
</dbReference>
<dbReference type="AlphaFoldDB" id="A0A1R3SSB5"/>